<keyword evidence="6" id="KW-0560">Oxidoreductase</keyword>
<comment type="pathway">
    <text evidence="1 6">Carbohydrate biosynthesis; dTDP-L-rhamnose biosynthesis.</text>
</comment>
<dbReference type="Gene3D" id="3.90.25.10">
    <property type="entry name" value="UDP-galactose 4-epimerase, domain 1"/>
    <property type="match status" value="1"/>
</dbReference>
<dbReference type="SUPFAM" id="SSF51735">
    <property type="entry name" value="NAD(P)-binding Rossmann-fold domains"/>
    <property type="match status" value="1"/>
</dbReference>
<organism evidence="8 9">
    <name type="scientific">Mesoflavibacter zeaxanthinifaciens subsp. sabulilitoris</name>
    <dbReference type="NCBI Taxonomy" id="1520893"/>
    <lineage>
        <taxon>Bacteria</taxon>
        <taxon>Pseudomonadati</taxon>
        <taxon>Bacteroidota</taxon>
        <taxon>Flavobacteriia</taxon>
        <taxon>Flavobacteriales</taxon>
        <taxon>Flavobacteriaceae</taxon>
        <taxon>Mesoflavibacter</taxon>
    </lineage>
</organism>
<comment type="similarity">
    <text evidence="2 6">Belongs to the dTDP-4-dehydrorhamnose reductase family.</text>
</comment>
<comment type="caution">
    <text evidence="8">The sequence shown here is derived from an EMBL/GenBank/DDBJ whole genome shotgun (WGS) entry which is preliminary data.</text>
</comment>
<dbReference type="AlphaFoldDB" id="A0A2T1NGD4"/>
<dbReference type="GO" id="GO:0019305">
    <property type="term" value="P:dTDP-rhamnose biosynthetic process"/>
    <property type="evidence" value="ECO:0007669"/>
    <property type="project" value="UniProtKB-UniPathway"/>
</dbReference>
<dbReference type="Proteomes" id="UP000238430">
    <property type="component" value="Unassembled WGS sequence"/>
</dbReference>
<dbReference type="UniPathway" id="UPA00124"/>
<dbReference type="Gene3D" id="3.40.50.720">
    <property type="entry name" value="NAD(P)-binding Rossmann-like Domain"/>
    <property type="match status" value="1"/>
</dbReference>
<dbReference type="EMBL" id="PXOT01000020">
    <property type="protein sequence ID" value="PSG91890.1"/>
    <property type="molecule type" value="Genomic_DNA"/>
</dbReference>
<feature type="domain" description="RmlD-like substrate binding" evidence="7">
    <location>
        <begin position="10"/>
        <end position="249"/>
    </location>
</feature>
<dbReference type="OrthoDB" id="1415031at2"/>
<dbReference type="EC" id="1.1.1.133" evidence="3 6"/>
<sequence>MKHQKDNKHRILILGASGFLGQAIYKELYAYYNTFGTYCTDKYAYEKNHHFFQYNIEEDDVFEILDIIKPTIIISALRGNFSAQVIAHQHIVSYITNNDCKLLFLSSANVFDAYSQFPSYEFDKTLSHSMYGHFKIKIENMLLRLPKNKIGVLRLPMVFGVQSPRIKEIKLHLREKLPIEVFPNLIMNVTNDSKVTQQIHYIINRNKSGIFHLGSQDLVHHEDFYSEIISSLGYKNPLYKRVYTTNEDRYLAVLPKENKLPKHLQILSQDILSELEV</sequence>
<gene>
    <name evidence="8" type="ORF">C7H61_04760</name>
</gene>
<reference evidence="8 9" key="1">
    <citation type="submission" date="2018-03" db="EMBL/GenBank/DDBJ databases">
        <title>Mesoflavibacter sp. HG37 and Mesoflavibacter sp. HG96 sp.nov., two marine bacteria isolated from seawater of Western Pacific Ocean.</title>
        <authorList>
            <person name="Cheng H."/>
            <person name="Wu Y.-H."/>
            <person name="Guo L.-L."/>
            <person name="Xu X.-W."/>
        </authorList>
    </citation>
    <scope>NUCLEOTIDE SEQUENCE [LARGE SCALE GENOMIC DNA]</scope>
    <source>
        <strain evidence="8 9">KCTC 42117</strain>
    </source>
</reference>
<dbReference type="RefSeq" id="WP_106677560.1">
    <property type="nucleotide sequence ID" value="NZ_JACHWV010000001.1"/>
</dbReference>
<dbReference type="PANTHER" id="PTHR10491">
    <property type="entry name" value="DTDP-4-DEHYDRORHAMNOSE REDUCTASE"/>
    <property type="match status" value="1"/>
</dbReference>
<evidence type="ECO:0000256" key="2">
    <source>
        <dbReference type="ARBA" id="ARBA00010944"/>
    </source>
</evidence>
<dbReference type="InterPro" id="IPR036291">
    <property type="entry name" value="NAD(P)-bd_dom_sf"/>
</dbReference>
<keyword evidence="6" id="KW-0521">NADP</keyword>
<accession>A0A2T1NGD4</accession>
<evidence type="ECO:0000256" key="4">
    <source>
        <dbReference type="ARBA" id="ARBA00017099"/>
    </source>
</evidence>
<dbReference type="InterPro" id="IPR005913">
    <property type="entry name" value="dTDP_dehydrorham_reduct"/>
</dbReference>
<name>A0A2T1NGD4_9FLAO</name>
<comment type="catalytic activity">
    <reaction evidence="5">
        <text>dTDP-beta-L-rhamnose + NADP(+) = dTDP-4-dehydro-beta-L-rhamnose + NADPH + H(+)</text>
        <dbReference type="Rhea" id="RHEA:21796"/>
        <dbReference type="ChEBI" id="CHEBI:15378"/>
        <dbReference type="ChEBI" id="CHEBI:57510"/>
        <dbReference type="ChEBI" id="CHEBI:57783"/>
        <dbReference type="ChEBI" id="CHEBI:58349"/>
        <dbReference type="ChEBI" id="CHEBI:62830"/>
        <dbReference type="EC" id="1.1.1.133"/>
    </reaction>
</comment>
<evidence type="ECO:0000256" key="3">
    <source>
        <dbReference type="ARBA" id="ARBA00012929"/>
    </source>
</evidence>
<evidence type="ECO:0000259" key="7">
    <source>
        <dbReference type="Pfam" id="PF04321"/>
    </source>
</evidence>
<evidence type="ECO:0000313" key="9">
    <source>
        <dbReference type="Proteomes" id="UP000238430"/>
    </source>
</evidence>
<protein>
    <recommendedName>
        <fullName evidence="4 6">dTDP-4-dehydrorhamnose reductase</fullName>
        <ecNumber evidence="3 6">1.1.1.133</ecNumber>
    </recommendedName>
</protein>
<evidence type="ECO:0000256" key="5">
    <source>
        <dbReference type="ARBA" id="ARBA00048200"/>
    </source>
</evidence>
<comment type="function">
    <text evidence="6">Catalyzes the reduction of dTDP-6-deoxy-L-lyxo-4-hexulose to yield dTDP-L-rhamnose.</text>
</comment>
<dbReference type="GO" id="GO:0008831">
    <property type="term" value="F:dTDP-4-dehydrorhamnose reductase activity"/>
    <property type="evidence" value="ECO:0007669"/>
    <property type="project" value="UniProtKB-EC"/>
</dbReference>
<dbReference type="InterPro" id="IPR029903">
    <property type="entry name" value="RmlD-like-bd"/>
</dbReference>
<dbReference type="PANTHER" id="PTHR10491:SF4">
    <property type="entry name" value="METHIONINE ADENOSYLTRANSFERASE 2 SUBUNIT BETA"/>
    <property type="match status" value="1"/>
</dbReference>
<evidence type="ECO:0000256" key="6">
    <source>
        <dbReference type="RuleBase" id="RU364082"/>
    </source>
</evidence>
<evidence type="ECO:0000256" key="1">
    <source>
        <dbReference type="ARBA" id="ARBA00004781"/>
    </source>
</evidence>
<dbReference type="Pfam" id="PF04321">
    <property type="entry name" value="RmlD_sub_bind"/>
    <property type="match status" value="1"/>
</dbReference>
<keyword evidence="9" id="KW-1185">Reference proteome</keyword>
<evidence type="ECO:0000313" key="8">
    <source>
        <dbReference type="EMBL" id="PSG91890.1"/>
    </source>
</evidence>
<proteinExistence type="inferred from homology"/>